<protein>
    <submittedName>
        <fullName evidence="2">Uncharacterized protein</fullName>
    </submittedName>
</protein>
<accession>A0A167HPK3</accession>
<organism evidence="2 3">
    <name type="scientific">Calocera viscosa (strain TUFC12733)</name>
    <dbReference type="NCBI Taxonomy" id="1330018"/>
    <lineage>
        <taxon>Eukaryota</taxon>
        <taxon>Fungi</taxon>
        <taxon>Dikarya</taxon>
        <taxon>Basidiomycota</taxon>
        <taxon>Agaricomycotina</taxon>
        <taxon>Dacrymycetes</taxon>
        <taxon>Dacrymycetales</taxon>
        <taxon>Dacrymycetaceae</taxon>
        <taxon>Calocera</taxon>
    </lineage>
</organism>
<name>A0A167HPK3_CALVF</name>
<gene>
    <name evidence="2" type="ORF">CALVIDRAFT_332550</name>
</gene>
<reference evidence="2 3" key="1">
    <citation type="journal article" date="2016" name="Mol. Biol. Evol.">
        <title>Comparative Genomics of Early-Diverging Mushroom-Forming Fungi Provides Insights into the Origins of Lignocellulose Decay Capabilities.</title>
        <authorList>
            <person name="Nagy L.G."/>
            <person name="Riley R."/>
            <person name="Tritt A."/>
            <person name="Adam C."/>
            <person name="Daum C."/>
            <person name="Floudas D."/>
            <person name="Sun H."/>
            <person name="Yadav J.S."/>
            <person name="Pangilinan J."/>
            <person name="Larsson K.H."/>
            <person name="Matsuura K."/>
            <person name="Barry K."/>
            <person name="Labutti K."/>
            <person name="Kuo R."/>
            <person name="Ohm R.A."/>
            <person name="Bhattacharya S.S."/>
            <person name="Shirouzu T."/>
            <person name="Yoshinaga Y."/>
            <person name="Martin F.M."/>
            <person name="Grigoriev I.V."/>
            <person name="Hibbett D.S."/>
        </authorList>
    </citation>
    <scope>NUCLEOTIDE SEQUENCE [LARGE SCALE GENOMIC DNA]</scope>
    <source>
        <strain evidence="2 3">TUFC12733</strain>
    </source>
</reference>
<feature type="region of interest" description="Disordered" evidence="1">
    <location>
        <begin position="1"/>
        <end position="30"/>
    </location>
</feature>
<dbReference type="EMBL" id="KV417317">
    <property type="protein sequence ID" value="KZO91848.1"/>
    <property type="molecule type" value="Genomic_DNA"/>
</dbReference>
<dbReference type="AlphaFoldDB" id="A0A167HPK3"/>
<keyword evidence="3" id="KW-1185">Reference proteome</keyword>
<evidence type="ECO:0000313" key="2">
    <source>
        <dbReference type="EMBL" id="KZO91848.1"/>
    </source>
</evidence>
<dbReference type="Proteomes" id="UP000076738">
    <property type="component" value="Unassembled WGS sequence"/>
</dbReference>
<proteinExistence type="predicted"/>
<evidence type="ECO:0000256" key="1">
    <source>
        <dbReference type="SAM" id="MobiDB-lite"/>
    </source>
</evidence>
<sequence length="89" mass="9706">MRDLGQGKEGLPPGGMADMGQLGGRILSPTPSSHMDHLVALFRCAPLYVPPRHHHWPKTSCRAPGTDRPDPVPSRLRLFRPLYGVGSLS</sequence>
<evidence type="ECO:0000313" key="3">
    <source>
        <dbReference type="Proteomes" id="UP000076738"/>
    </source>
</evidence>